<dbReference type="InterPro" id="IPR014937">
    <property type="entry name" value="DUF1810"/>
</dbReference>
<name>A0A4Z0C4L3_9BURK</name>
<organism evidence="1 2">
    <name type="scientific">Ramlibacter henchirensis</name>
    <dbReference type="NCBI Taxonomy" id="204072"/>
    <lineage>
        <taxon>Bacteria</taxon>
        <taxon>Pseudomonadati</taxon>
        <taxon>Pseudomonadota</taxon>
        <taxon>Betaproteobacteria</taxon>
        <taxon>Burkholderiales</taxon>
        <taxon>Comamonadaceae</taxon>
        <taxon>Ramlibacter</taxon>
    </lineage>
</organism>
<comment type="caution">
    <text evidence="1">The sequence shown here is derived from an EMBL/GenBank/DDBJ whole genome shotgun (WGS) entry which is preliminary data.</text>
</comment>
<proteinExistence type="predicted"/>
<evidence type="ECO:0000313" key="1">
    <source>
        <dbReference type="EMBL" id="TFZ06211.1"/>
    </source>
</evidence>
<evidence type="ECO:0000313" key="2">
    <source>
        <dbReference type="Proteomes" id="UP000298180"/>
    </source>
</evidence>
<dbReference type="Gene3D" id="1.25.40.380">
    <property type="entry name" value="Protein of unknown function DUF1810"/>
    <property type="match status" value="1"/>
</dbReference>
<dbReference type="SUPFAM" id="SSF140736">
    <property type="entry name" value="Rv1873-like"/>
    <property type="match status" value="1"/>
</dbReference>
<sequence>MSADPFHLERFVQAQEPVWSSVCDELRAGRKQSHWMWFVFPQLAVLGRSSMAKHYGLSGLQEAKAYLAHPVLGPRLRSCCEMLLRVQGRTAEDIFGGIDAMKLRSCLTLFMETARDEMVFRECLVKFFAGDVDPFTTGQVGG</sequence>
<gene>
    <name evidence="1" type="ORF">EZ313_06080</name>
</gene>
<dbReference type="Pfam" id="PF08837">
    <property type="entry name" value="DUF1810"/>
    <property type="match status" value="1"/>
</dbReference>
<dbReference type="InterPro" id="IPR036287">
    <property type="entry name" value="Rv1873-like_sf"/>
</dbReference>
<dbReference type="AlphaFoldDB" id="A0A4Z0C4L3"/>
<protein>
    <submittedName>
        <fullName evidence="1">DUF1810 domain-containing protein</fullName>
    </submittedName>
</protein>
<dbReference type="Proteomes" id="UP000298180">
    <property type="component" value="Unassembled WGS sequence"/>
</dbReference>
<dbReference type="RefSeq" id="WP_135262298.1">
    <property type="nucleotide sequence ID" value="NZ_SMLM01000001.1"/>
</dbReference>
<accession>A0A4Z0C4L3</accession>
<reference evidence="1 2" key="1">
    <citation type="submission" date="2019-03" db="EMBL/GenBank/DDBJ databases">
        <title>Ramlibacter henchirensis DSM 14656, whole genome shotgun sequence.</title>
        <authorList>
            <person name="Zhang X."/>
            <person name="Feng G."/>
            <person name="Zhu H."/>
        </authorList>
    </citation>
    <scope>NUCLEOTIDE SEQUENCE [LARGE SCALE GENOMIC DNA]</scope>
    <source>
        <strain evidence="1 2">DSM 14656</strain>
    </source>
</reference>
<dbReference type="OrthoDB" id="9801870at2"/>
<dbReference type="EMBL" id="SMLM01000001">
    <property type="protein sequence ID" value="TFZ06211.1"/>
    <property type="molecule type" value="Genomic_DNA"/>
</dbReference>
<keyword evidence="2" id="KW-1185">Reference proteome</keyword>
<dbReference type="PIRSF" id="PIRSF008546">
    <property type="entry name" value="UCP008546"/>
    <property type="match status" value="1"/>
</dbReference>